<evidence type="ECO:0000256" key="2">
    <source>
        <dbReference type="SAM" id="MobiDB-lite"/>
    </source>
</evidence>
<evidence type="ECO:0000256" key="1">
    <source>
        <dbReference type="ARBA" id="ARBA00023054"/>
    </source>
</evidence>
<evidence type="ECO:0000313" key="3">
    <source>
        <dbReference type="EMBL" id="GCC46550.1"/>
    </source>
</evidence>
<dbReference type="PANTHER" id="PTHR28638">
    <property type="entry name" value="CELL CYCLE PROGRESSION PROTEIN 1"/>
    <property type="match status" value="1"/>
</dbReference>
<comment type="caution">
    <text evidence="3">The sequence shown here is derived from an EMBL/GenBank/DDBJ whole genome shotgun (WGS) entry which is preliminary data.</text>
</comment>
<sequence length="201" mass="23277">MSRPQTVNKDEENARVSSPQADGTQGPRGHQGRREEEHPESRDSYRQRPGKEGRPDKHRRPKSGGVEDRDRLRKGFWRAQAQKHRADCLDLVGCARKDSVEGFGVELGPVEAGRFRELLREYTERWRLGEVWSSELQDVVTPFFRDGLFIHDQLRFTTFIDRLEDYVEEIAERVFGDDDAVGDFEDHVYRGLLGEAALQHK</sequence>
<dbReference type="InterPro" id="IPR051990">
    <property type="entry name" value="CCPG1/PBIP1"/>
</dbReference>
<keyword evidence="1" id="KW-0175">Coiled coil</keyword>
<name>A0A401TV98_CHIPU</name>
<dbReference type="Proteomes" id="UP000287033">
    <property type="component" value="Unassembled WGS sequence"/>
</dbReference>
<accession>A0A401TV98</accession>
<protein>
    <submittedName>
        <fullName evidence="3">Uncharacterized protein</fullName>
    </submittedName>
</protein>
<organism evidence="3 4">
    <name type="scientific">Chiloscyllium punctatum</name>
    <name type="common">Brownbanded bambooshark</name>
    <name type="synonym">Hemiscyllium punctatum</name>
    <dbReference type="NCBI Taxonomy" id="137246"/>
    <lineage>
        <taxon>Eukaryota</taxon>
        <taxon>Metazoa</taxon>
        <taxon>Chordata</taxon>
        <taxon>Craniata</taxon>
        <taxon>Vertebrata</taxon>
        <taxon>Chondrichthyes</taxon>
        <taxon>Elasmobranchii</taxon>
        <taxon>Galeomorphii</taxon>
        <taxon>Galeoidea</taxon>
        <taxon>Orectolobiformes</taxon>
        <taxon>Hemiscylliidae</taxon>
        <taxon>Chiloscyllium</taxon>
    </lineage>
</organism>
<dbReference type="EMBL" id="BEZZ01196286">
    <property type="protein sequence ID" value="GCC46550.1"/>
    <property type="molecule type" value="Genomic_DNA"/>
</dbReference>
<evidence type="ECO:0000313" key="4">
    <source>
        <dbReference type="Proteomes" id="UP000287033"/>
    </source>
</evidence>
<dbReference type="PANTHER" id="PTHR28638:SF1">
    <property type="entry name" value="PRE-B-CELL LEUKEMIA TRANSCRIPTION FACTOR-INTERACTING PROTEIN 1"/>
    <property type="match status" value="1"/>
</dbReference>
<reference evidence="3 4" key="1">
    <citation type="journal article" date="2018" name="Nat. Ecol. Evol.">
        <title>Shark genomes provide insights into elasmobranch evolution and the origin of vertebrates.</title>
        <authorList>
            <person name="Hara Y"/>
            <person name="Yamaguchi K"/>
            <person name="Onimaru K"/>
            <person name="Kadota M"/>
            <person name="Koyanagi M"/>
            <person name="Keeley SD"/>
            <person name="Tatsumi K"/>
            <person name="Tanaka K"/>
            <person name="Motone F"/>
            <person name="Kageyama Y"/>
            <person name="Nozu R"/>
            <person name="Adachi N"/>
            <person name="Nishimura O"/>
            <person name="Nakagawa R"/>
            <person name="Tanegashima C"/>
            <person name="Kiyatake I"/>
            <person name="Matsumoto R"/>
            <person name="Murakumo K"/>
            <person name="Nishida K"/>
            <person name="Terakita A"/>
            <person name="Kuratani S"/>
            <person name="Sato K"/>
            <person name="Hyodo S Kuraku.S."/>
        </authorList>
    </citation>
    <scope>NUCLEOTIDE SEQUENCE [LARGE SCALE GENOMIC DNA]</scope>
</reference>
<dbReference type="OrthoDB" id="8947092at2759"/>
<feature type="region of interest" description="Disordered" evidence="2">
    <location>
        <begin position="1"/>
        <end position="71"/>
    </location>
</feature>
<proteinExistence type="predicted"/>
<dbReference type="GO" id="GO:0016020">
    <property type="term" value="C:membrane"/>
    <property type="evidence" value="ECO:0007669"/>
    <property type="project" value="TreeGrafter"/>
</dbReference>
<keyword evidence="4" id="KW-1185">Reference proteome</keyword>
<gene>
    <name evidence="3" type="ORF">chiPu_0030911</name>
</gene>
<dbReference type="AlphaFoldDB" id="A0A401TV98"/>
<feature type="compositionally biased region" description="Basic and acidic residues" evidence="2">
    <location>
        <begin position="32"/>
        <end position="55"/>
    </location>
</feature>